<dbReference type="EMBL" id="AKCV02000026">
    <property type="protein sequence ID" value="TMS56765.1"/>
    <property type="molecule type" value="Genomic_DNA"/>
</dbReference>
<keyword evidence="2" id="KW-1185">Reference proteome</keyword>
<gene>
    <name evidence="1" type="ORF">MW7_016975</name>
</gene>
<dbReference type="Proteomes" id="UP000004277">
    <property type="component" value="Unassembled WGS sequence"/>
</dbReference>
<proteinExistence type="predicted"/>
<accession>A0ACD3SKN9</accession>
<sequence length="333" mass="35243">MSQSFKAMVLNQQDGATTHEIVTMGTDALPEGDVLVQVEYSGLNYKDALAITGTGKIVRSFPMVPGVDLAGTVLQSDSPDYKAGDRVVLTGWSVGERFWGGYSQVQRVRSEWLVPLPEGLDTRTAMALGTAGFTAMLCVMTLTEAGIKPESGTVLVTGAAGGVGSVAVSILKQLGFKVAALVAPHQAETHGDYLRQLGAAEVLAGPEWSTPPLPLEKQKWAAAIDTVGSLVLARALAETFYGGAIASCGLAGGSDLPTTVMPFILRGVRLLGVDSVMCPVERRKQVWQQIVRDFKPALLQEIAQEVPLEEAARLAADMLAGKNRGRVLINLQA</sequence>
<reference evidence="1" key="1">
    <citation type="submission" date="2019-05" db="EMBL/GenBank/DDBJ databases">
        <title>Revised genome assembly of Burkholderiaceae (previously Ralstonia) sp. PBA.</title>
        <authorList>
            <person name="Gan H.M."/>
        </authorList>
    </citation>
    <scope>NUCLEOTIDE SEQUENCE</scope>
    <source>
        <strain evidence="1">PBA</strain>
    </source>
</reference>
<evidence type="ECO:0000313" key="2">
    <source>
        <dbReference type="Proteomes" id="UP000004277"/>
    </source>
</evidence>
<organism evidence="1 2">
    <name type="scientific">Imbroritus primus</name>
    <dbReference type="NCBI Taxonomy" id="3058603"/>
    <lineage>
        <taxon>Bacteria</taxon>
        <taxon>Pseudomonadati</taxon>
        <taxon>Pseudomonadota</taxon>
        <taxon>Betaproteobacteria</taxon>
        <taxon>Burkholderiales</taxon>
        <taxon>Burkholderiaceae</taxon>
        <taxon>Imbroritus</taxon>
    </lineage>
</organism>
<evidence type="ECO:0000313" key="1">
    <source>
        <dbReference type="EMBL" id="TMS56765.1"/>
    </source>
</evidence>
<comment type="caution">
    <text evidence="1">The sequence shown here is derived from an EMBL/GenBank/DDBJ whole genome shotgun (WGS) entry which is preliminary data.</text>
</comment>
<protein>
    <submittedName>
        <fullName evidence="1">Oxidoreductase</fullName>
    </submittedName>
</protein>
<name>A0ACD3SKN9_9BURK</name>